<comment type="caution">
    <text evidence="9">The sequence shown here is derived from an EMBL/GenBank/DDBJ whole genome shotgun (WGS) entry which is preliminary data.</text>
</comment>
<keyword evidence="4" id="KW-0964">Secreted</keyword>
<dbReference type="PANTHER" id="PTHR11319:SF35">
    <property type="entry name" value="OUTER MEMBRANE PROTEIN PMPC-RELATED"/>
    <property type="match status" value="1"/>
</dbReference>
<feature type="transmembrane region" description="Helical" evidence="8">
    <location>
        <begin position="381"/>
        <end position="408"/>
    </location>
</feature>
<evidence type="ECO:0000256" key="7">
    <source>
        <dbReference type="ARBA" id="ARBA00023237"/>
    </source>
</evidence>
<evidence type="ECO:0000313" key="9">
    <source>
        <dbReference type="EMBL" id="KAG5178512.1"/>
    </source>
</evidence>
<gene>
    <name evidence="9" type="ORF">JKP88DRAFT_261305</name>
</gene>
<organism evidence="9 10">
    <name type="scientific">Tribonema minus</name>
    <dbReference type="NCBI Taxonomy" id="303371"/>
    <lineage>
        <taxon>Eukaryota</taxon>
        <taxon>Sar</taxon>
        <taxon>Stramenopiles</taxon>
        <taxon>Ochrophyta</taxon>
        <taxon>PX clade</taxon>
        <taxon>Xanthophyceae</taxon>
        <taxon>Tribonematales</taxon>
        <taxon>Tribonemataceae</taxon>
        <taxon>Tribonema</taxon>
    </lineage>
</organism>
<dbReference type="SUPFAM" id="SSF51126">
    <property type="entry name" value="Pectin lyase-like"/>
    <property type="match status" value="1"/>
</dbReference>
<evidence type="ECO:0000256" key="6">
    <source>
        <dbReference type="ARBA" id="ARBA00023136"/>
    </source>
</evidence>
<dbReference type="NCBIfam" id="TIGR01376">
    <property type="entry name" value="POMP_repeat"/>
    <property type="match status" value="1"/>
</dbReference>
<dbReference type="InterPro" id="IPR011050">
    <property type="entry name" value="Pectin_lyase_fold/virulence"/>
</dbReference>
<sequence length="1095" mass="116857">MPGHNKRLLRCKWSYVIAHDGGFFGFVSGCKSCDSSRSNKPCPKSLQTLQVQQTTDITVLNRAANCTSGNFLVEWHGTVKLPDTTVPVVQVVRRLQGMEPEVAKAATSRSNKPEDWCLESQTWQVKSTTDIDELITAAAADNCTSFRTFLVEWHGTVNLTGAPIVIGEDTHMTIRGSSADAVLDGASNLDQIRSSYSSATPSGYEEKLRAGLIEVSASKLSKSGSLALENLTLRNGAGDMCGAIYVARKASLNATECSFINNEATGHGGAITCLGTCNIHSSKLIKNSATESGGALMCGGDLSTCSIRHTVFANNTAGTHGGGMQCSSSGSRPRGCTLFNVVMRGNKAGIGGGAIGINNGANTVSISESTLDGNIVAPGTAVAVTVLLLVVAVFCTALECTAVTVAALGRSLCNEPDQTLGIPAEGTLSHSESALEVCMTLCVLCAWCHDPADNGGAWYAESISGSAEACSFDSNVSPEGGAIFLFPSQPQQSFSIHSCSFTDNVATTGAGGAIVQAGSFTRMAAQVTASTFSRNSAQCCFAGGQSAINDTVATCQDVSSGYGVGWPCCYKGTYIGSSSGTANKFACEACDLPELNCTSVGSTIETLQLGAGFWRETITQDEYRQCWNPDACKGGEASEPDLYCAEGYEGPYCAVCGAGRMALAGYRCFTCNGSAVAVGVTVLAVIVVILVFMLWALFAGAVGADTGLGGAQTVGSTAAALRAGNVLLALARQLRQPIIVLQVLTQFVSITGLWLPVPYLQFLRVLDFINLDFSWLFAAGCVIHVDFYDKLLIVTLTPLVVVALLLLPRMCSWAKRTWFGDASRSATLQRIIAKDLNLVLVLAYLVFSSVSLKVFQTFSCDNLEYINKSYLRADYSIECYTPKHTAFRIYAAAMICVYPLGIPAFFAYILRRFMRKVQLQRQHSSGQQQLGTSCSFLLTPYKRRAMYWEVAECIRRLLLTGFLVFIKPGTATQSAVACIFACITAMMYLYIQPHRQMGDQRIYAIGAIIIFTTFALSLTMEINYGSDIGGQDAMGILLIVLNVFMMVLALVQVGLVSHDVVETGALRDSSLYGLRAKNTKQEALDELLQRAPPKD</sequence>
<protein>
    <submittedName>
        <fullName evidence="9">Uncharacterized protein</fullName>
    </submittedName>
</protein>
<proteinExistence type="predicted"/>
<dbReference type="Proteomes" id="UP000664859">
    <property type="component" value="Unassembled WGS sequence"/>
</dbReference>
<keyword evidence="8" id="KW-0812">Transmembrane</keyword>
<name>A0A836CAP8_9STRA</name>
<keyword evidence="8" id="KW-1133">Transmembrane helix</keyword>
<dbReference type="EMBL" id="JAFCMP010000514">
    <property type="protein sequence ID" value="KAG5178512.1"/>
    <property type="molecule type" value="Genomic_DNA"/>
</dbReference>
<dbReference type="GO" id="GO:0005576">
    <property type="term" value="C:extracellular region"/>
    <property type="evidence" value="ECO:0007669"/>
    <property type="project" value="UniProtKB-SubCell"/>
</dbReference>
<evidence type="ECO:0000256" key="4">
    <source>
        <dbReference type="ARBA" id="ARBA00022525"/>
    </source>
</evidence>
<comment type="subcellular location">
    <subcellularLocation>
        <location evidence="1">Cell envelope</location>
    </subcellularLocation>
    <subcellularLocation>
        <location evidence="2">Cell outer membrane</location>
    </subcellularLocation>
    <subcellularLocation>
        <location evidence="3">Secreted</location>
    </subcellularLocation>
</comment>
<feature type="transmembrane region" description="Helical" evidence="8">
    <location>
        <begin position="1002"/>
        <end position="1022"/>
    </location>
</feature>
<dbReference type="OrthoDB" id="10062419at2759"/>
<dbReference type="PANTHER" id="PTHR11319">
    <property type="entry name" value="G PROTEIN-COUPLED RECEPTOR-RELATED"/>
    <property type="match status" value="1"/>
</dbReference>
<evidence type="ECO:0000256" key="8">
    <source>
        <dbReference type="SAM" id="Phobius"/>
    </source>
</evidence>
<evidence type="ECO:0000256" key="3">
    <source>
        <dbReference type="ARBA" id="ARBA00004613"/>
    </source>
</evidence>
<evidence type="ECO:0000256" key="5">
    <source>
        <dbReference type="ARBA" id="ARBA00022729"/>
    </source>
</evidence>
<dbReference type="Pfam" id="PF02415">
    <property type="entry name" value="Chlam_PMP"/>
    <property type="match status" value="1"/>
</dbReference>
<feature type="transmembrane region" description="Helical" evidence="8">
    <location>
        <begin position="836"/>
        <end position="855"/>
    </location>
</feature>
<keyword evidence="7" id="KW-0998">Cell outer membrane</keyword>
<keyword evidence="10" id="KW-1185">Reference proteome</keyword>
<evidence type="ECO:0000313" key="10">
    <source>
        <dbReference type="Proteomes" id="UP000664859"/>
    </source>
</evidence>
<reference evidence="9" key="1">
    <citation type="submission" date="2021-02" db="EMBL/GenBank/DDBJ databases">
        <title>First Annotated Genome of the Yellow-green Alga Tribonema minus.</title>
        <authorList>
            <person name="Mahan K.M."/>
        </authorList>
    </citation>
    <scope>NUCLEOTIDE SEQUENCE</scope>
    <source>
        <strain evidence="9">UTEX B ZZ1240</strain>
    </source>
</reference>
<keyword evidence="5" id="KW-0732">Signal</keyword>
<evidence type="ECO:0000256" key="2">
    <source>
        <dbReference type="ARBA" id="ARBA00004442"/>
    </source>
</evidence>
<feature type="transmembrane region" description="Helical" evidence="8">
    <location>
        <begin position="1034"/>
        <end position="1057"/>
    </location>
</feature>
<feature type="transmembrane region" description="Helical" evidence="8">
    <location>
        <begin position="791"/>
        <end position="807"/>
    </location>
</feature>
<keyword evidence="6 8" id="KW-0472">Membrane</keyword>
<evidence type="ECO:0000256" key="1">
    <source>
        <dbReference type="ARBA" id="ARBA00004196"/>
    </source>
</evidence>
<feature type="transmembrane region" description="Helical" evidence="8">
    <location>
        <begin position="675"/>
        <end position="698"/>
    </location>
</feature>
<dbReference type="AlphaFoldDB" id="A0A836CAP8"/>
<accession>A0A836CAP8</accession>
<feature type="transmembrane region" description="Helical" evidence="8">
    <location>
        <begin position="738"/>
        <end position="756"/>
    </location>
</feature>
<dbReference type="InterPro" id="IPR003368">
    <property type="entry name" value="POMP_repeat"/>
</dbReference>
<feature type="transmembrane region" description="Helical" evidence="8">
    <location>
        <begin position="889"/>
        <end position="910"/>
    </location>
</feature>